<organism evidence="1 2">
    <name type="scientific">Macaca fascicularis</name>
    <name type="common">Crab-eating macaque</name>
    <name type="synonym">Cynomolgus monkey</name>
    <dbReference type="NCBI Taxonomy" id="9541"/>
    <lineage>
        <taxon>Eukaryota</taxon>
        <taxon>Metazoa</taxon>
        <taxon>Chordata</taxon>
        <taxon>Craniata</taxon>
        <taxon>Vertebrata</taxon>
        <taxon>Euteleostomi</taxon>
        <taxon>Mammalia</taxon>
        <taxon>Eutheria</taxon>
        <taxon>Euarchontoglires</taxon>
        <taxon>Primates</taxon>
        <taxon>Haplorrhini</taxon>
        <taxon>Catarrhini</taxon>
        <taxon>Cercopithecidae</taxon>
        <taxon>Cercopithecinae</taxon>
        <taxon>Macaca</taxon>
    </lineage>
</organism>
<dbReference type="Proteomes" id="UP000233100">
    <property type="component" value="Chromosome 3"/>
</dbReference>
<sequence>SLTLSLRLECSGAISAHCNNLHLPCSSDFPTSASQVTGITGTPHHAQRIFVFLVKTGFHHVGQADLELLASNDPPVSAQSAGMDYRCETPHLASFYFFIRWLLGSAALPLWLLSVAPSCFCQAVL</sequence>
<reference evidence="1 2" key="1">
    <citation type="submission" date="2013-03" db="EMBL/GenBank/DDBJ databases">
        <authorList>
            <person name="Warren W."/>
            <person name="Wilson R.K."/>
        </authorList>
    </citation>
    <scope>NUCLEOTIDE SEQUENCE</scope>
</reference>
<reference evidence="1" key="3">
    <citation type="submission" date="2025-09" db="UniProtKB">
        <authorList>
            <consortium name="Ensembl"/>
        </authorList>
    </citation>
    <scope>IDENTIFICATION</scope>
</reference>
<reference evidence="1" key="2">
    <citation type="submission" date="2025-08" db="UniProtKB">
        <authorList>
            <consortium name="Ensembl"/>
        </authorList>
    </citation>
    <scope>IDENTIFICATION</scope>
</reference>
<name>A0A7N9CQ79_MACFA</name>
<dbReference type="Ensembl" id="ENSMFAT00000098507.1">
    <property type="protein sequence ID" value="ENSMFAP00000053891.1"/>
    <property type="gene ID" value="ENSMFAG00000063892.1"/>
</dbReference>
<protein>
    <submittedName>
        <fullName evidence="1">Uncharacterized protein</fullName>
    </submittedName>
</protein>
<dbReference type="GeneTree" id="ENSGT01150000286943"/>
<accession>A0A7N9CQ79</accession>
<evidence type="ECO:0000313" key="1">
    <source>
        <dbReference type="Ensembl" id="ENSMFAP00000053891.1"/>
    </source>
</evidence>
<dbReference type="PRINTS" id="PR02045">
    <property type="entry name" value="F138DOMAIN"/>
</dbReference>
<keyword evidence="2" id="KW-1185">Reference proteome</keyword>
<dbReference type="PANTHER" id="PTHR12138">
    <property type="entry name" value="PRIMATE-EXPANDED PROTEIN FAMILY"/>
    <property type="match status" value="1"/>
</dbReference>
<dbReference type="AlphaFoldDB" id="A0A7N9CQ79"/>
<proteinExistence type="predicted"/>
<evidence type="ECO:0000313" key="2">
    <source>
        <dbReference type="Proteomes" id="UP000233100"/>
    </source>
</evidence>
<dbReference type="PANTHER" id="PTHR12138:SF162">
    <property type="entry name" value="CHROMOSOME UNDETERMINED SCAFFOLD_275, WHOLE GENOME SHOTGUN SEQUENCE"/>
    <property type="match status" value="1"/>
</dbReference>